<dbReference type="EMBL" id="KK088433">
    <property type="protein sequence ID" value="EYE93030.1"/>
    <property type="molecule type" value="Genomic_DNA"/>
</dbReference>
<feature type="domain" description="Putative ER transporter 6TM N-terminal" evidence="7">
    <location>
        <begin position="15"/>
        <end position="458"/>
    </location>
</feature>
<dbReference type="OrthoDB" id="2274698at2759"/>
<dbReference type="GO" id="GO:0016020">
    <property type="term" value="C:membrane"/>
    <property type="evidence" value="ECO:0007669"/>
    <property type="project" value="UniProtKB-SubCell"/>
</dbReference>
<keyword evidence="2 5" id="KW-0812">Transmembrane</keyword>
<dbReference type="InterPro" id="IPR049453">
    <property type="entry name" value="Memb_transporter_dom"/>
</dbReference>
<dbReference type="Pfam" id="PF10337">
    <property type="entry name" value="ArAE_2_N"/>
    <property type="match status" value="1"/>
</dbReference>
<evidence type="ECO:0000256" key="4">
    <source>
        <dbReference type="ARBA" id="ARBA00023136"/>
    </source>
</evidence>
<evidence type="ECO:0000256" key="3">
    <source>
        <dbReference type="ARBA" id="ARBA00022989"/>
    </source>
</evidence>
<name>A0A017SA44_ASPRC</name>
<evidence type="ECO:0000313" key="10">
    <source>
        <dbReference type="Proteomes" id="UP000019804"/>
    </source>
</evidence>
<evidence type="ECO:0008006" key="11">
    <source>
        <dbReference type="Google" id="ProtNLM"/>
    </source>
</evidence>
<dbReference type="AlphaFoldDB" id="A0A017SA44"/>
<dbReference type="Proteomes" id="UP000019804">
    <property type="component" value="Unassembled WGS sequence"/>
</dbReference>
<protein>
    <recommendedName>
        <fullName evidence="11">ER transporter 6TM N-terminal domain-containing protein</fullName>
    </recommendedName>
</protein>
<dbReference type="STRING" id="1388766.A0A017SA44"/>
<keyword evidence="10" id="KW-1185">Reference proteome</keyword>
<evidence type="ECO:0000259" key="8">
    <source>
        <dbReference type="Pfam" id="PF13515"/>
    </source>
</evidence>
<organism evidence="9 10">
    <name type="scientific">Aspergillus ruber (strain CBS 135680)</name>
    <dbReference type="NCBI Taxonomy" id="1388766"/>
    <lineage>
        <taxon>Eukaryota</taxon>
        <taxon>Fungi</taxon>
        <taxon>Dikarya</taxon>
        <taxon>Ascomycota</taxon>
        <taxon>Pezizomycotina</taxon>
        <taxon>Eurotiomycetes</taxon>
        <taxon>Eurotiomycetidae</taxon>
        <taxon>Eurotiales</taxon>
        <taxon>Aspergillaceae</taxon>
        <taxon>Aspergillus</taxon>
        <taxon>Aspergillus subgen. Aspergillus</taxon>
    </lineage>
</organism>
<evidence type="ECO:0000313" key="9">
    <source>
        <dbReference type="EMBL" id="EYE93030.1"/>
    </source>
</evidence>
<feature type="transmembrane region" description="Helical" evidence="5">
    <location>
        <begin position="596"/>
        <end position="613"/>
    </location>
</feature>
<dbReference type="RefSeq" id="XP_040636718.1">
    <property type="nucleotide sequence ID" value="XM_040782480.1"/>
</dbReference>
<dbReference type="GeneID" id="63697604"/>
<dbReference type="Pfam" id="PF10334">
    <property type="entry name" value="BRE4"/>
    <property type="match status" value="1"/>
</dbReference>
<sequence>MFKSCSDAPKNGVKLPPWLNHFNARDLQTLFRCSVAAWVATLLIFIGPSLATIGQATFFACLVIFIAPPSGIVFIFMLATITMLLGICLAWAWGVIAMKAALAARPASDTQARLYALQQAVVSRANATGEPAAAIQQELIFDGFMLDARVTVIYFVMICLFVYFLARLRAMNPKFALVQVFGTIISDLFLVIAPMLPSFSGTLPKTLIEPAAIGVGLGLASSILFFPQSTSSTVLLGMEKVIQLAKSPVDYTQSSLSKESDDYSLEDLVKIKGQIIAAYKVMEPAIGFLPLDFSIGRWGAEDIKSLQKPVRNTLLSSLSLLEFHIARVGGHAKLQRLKETPSEKQDIDEKGLREVGLRQLTDSLELVQAIQSPEHESLRSENVRTLKQSSSEILPACLDAVTIIVDCIHLVNKNRWLPSRSREKNEKLLDEGPKVLEALRVARSSFATNTTEALIQTHGAIFDEEGNLKPVDILVSHSVRGIMTGMVFEERMLAVTDALIRLLAHTLTLLRERPKTRLWFPTSLRYAAAWIFRKDAVAPIPEEQAPMTDPDDNATSTDEAQQLLRISRGYRPRQRNGFAKAVLGTYHWFISAEGMYALRMVIVTIALGIPAVIPSSAGFYYREKGLWGLIMAQTTMLVYMADFTFSVVCRTIGTVVGGVLGLVAWYIGSGHGAGNPYGLAAITGAIIVVLMWGRLFFSPALLQAIIMCAATFVLTVGYSYDDTHIPQYGNPGVGYNVFWRRLVLVLVGITAATIVQLFPRPPSATRHISHSLSNAIRSLSDHYALLLTCWGHPEHRETGQIAEQISIDLAEVLTTLTGPIALLRFEFSSSRFDSQTLHQVQSLCHELNQNLGRLLLLSGSLPLELQTRFAHSFGILDHRQIGDAMAVLGVVEQALKTGDALPEVLPTPLVKRSYEYWMQRSGEFKLGVDLVRDENYRKYCVAVSSYVRFLGVVDELVLVVKKTLGEVHVVSREVWNV</sequence>
<dbReference type="PANTHER" id="PTHR37994">
    <property type="entry name" value="ARAE_2_N DOMAIN-CONTAINING PROTEIN-RELATED"/>
    <property type="match status" value="1"/>
</dbReference>
<dbReference type="Pfam" id="PF13515">
    <property type="entry name" value="FUSC_2"/>
    <property type="match status" value="1"/>
</dbReference>
<feature type="transmembrane region" description="Helical" evidence="5">
    <location>
        <begin position="648"/>
        <end position="668"/>
    </location>
</feature>
<feature type="transmembrane region" description="Helical" evidence="5">
    <location>
        <begin position="148"/>
        <end position="166"/>
    </location>
</feature>
<feature type="domain" description="DUF2421" evidence="6">
    <location>
        <begin position="759"/>
        <end position="968"/>
    </location>
</feature>
<dbReference type="InterPro" id="IPR018823">
    <property type="entry name" value="ArAE_2_N"/>
</dbReference>
<evidence type="ECO:0000256" key="2">
    <source>
        <dbReference type="ARBA" id="ARBA00022692"/>
    </source>
</evidence>
<feature type="transmembrane region" description="Helical" evidence="5">
    <location>
        <begin position="738"/>
        <end position="758"/>
    </location>
</feature>
<keyword evidence="4 5" id="KW-0472">Membrane</keyword>
<evidence type="ECO:0000259" key="6">
    <source>
        <dbReference type="Pfam" id="PF10334"/>
    </source>
</evidence>
<evidence type="ECO:0000256" key="5">
    <source>
        <dbReference type="SAM" id="Phobius"/>
    </source>
</evidence>
<dbReference type="PANTHER" id="PTHR37994:SF3">
    <property type="entry name" value="ER TRANSPORTER 6TM N-TERMINAL DOMAIN-CONTAINING PROTEIN"/>
    <property type="match status" value="1"/>
</dbReference>
<evidence type="ECO:0000256" key="1">
    <source>
        <dbReference type="ARBA" id="ARBA00004141"/>
    </source>
</evidence>
<feature type="domain" description="Integral membrane bound transporter" evidence="8">
    <location>
        <begin position="623"/>
        <end position="754"/>
    </location>
</feature>
<accession>A0A017SA44</accession>
<reference evidence="10" key="1">
    <citation type="journal article" date="2014" name="Nat. Commun.">
        <title>Genomic adaptations of the halophilic Dead Sea filamentous fungus Eurotium rubrum.</title>
        <authorList>
            <person name="Kis-Papo T."/>
            <person name="Weig A.R."/>
            <person name="Riley R."/>
            <person name="Persoh D."/>
            <person name="Salamov A."/>
            <person name="Sun H."/>
            <person name="Lipzen A."/>
            <person name="Wasser S.P."/>
            <person name="Rambold G."/>
            <person name="Grigoriev I.V."/>
            <person name="Nevo E."/>
        </authorList>
    </citation>
    <scope>NUCLEOTIDE SEQUENCE [LARGE SCALE GENOMIC DNA]</scope>
    <source>
        <strain evidence="10">CBS 135680</strain>
    </source>
</reference>
<feature type="transmembrane region" description="Helical" evidence="5">
    <location>
        <begin position="700"/>
        <end position="718"/>
    </location>
</feature>
<feature type="transmembrane region" description="Helical" evidence="5">
    <location>
        <begin position="175"/>
        <end position="195"/>
    </location>
</feature>
<comment type="subcellular location">
    <subcellularLocation>
        <location evidence="1">Membrane</location>
        <topology evidence="1">Multi-pass membrane protein</topology>
    </subcellularLocation>
</comment>
<proteinExistence type="predicted"/>
<feature type="transmembrane region" description="Helical" evidence="5">
    <location>
        <begin position="72"/>
        <end position="96"/>
    </location>
</feature>
<evidence type="ECO:0000259" key="7">
    <source>
        <dbReference type="Pfam" id="PF10337"/>
    </source>
</evidence>
<feature type="transmembrane region" description="Helical" evidence="5">
    <location>
        <begin position="674"/>
        <end position="693"/>
    </location>
</feature>
<feature type="transmembrane region" description="Helical" evidence="5">
    <location>
        <begin position="35"/>
        <end position="65"/>
    </location>
</feature>
<gene>
    <name evidence="9" type="ORF">EURHEDRAFT_414606</name>
</gene>
<dbReference type="HOGENOM" id="CLU_003918_1_0_1"/>
<dbReference type="InterPro" id="IPR018820">
    <property type="entry name" value="BRE4-related_DUF2421"/>
</dbReference>
<keyword evidence="3 5" id="KW-1133">Transmembrane helix</keyword>